<reference evidence="11 12" key="1">
    <citation type="submission" date="2016-08" db="EMBL/GenBank/DDBJ databases">
        <authorList>
            <person name="Seilhamer J.J."/>
        </authorList>
    </citation>
    <scope>NUCLEOTIDE SEQUENCE [LARGE SCALE GENOMIC DNA]</scope>
    <source>
        <strain evidence="11 12">PH27A</strain>
    </source>
</reference>
<feature type="binding site" evidence="7 9">
    <location>
        <position position="305"/>
    </location>
    <ligand>
        <name>substrate</name>
    </ligand>
</feature>
<dbReference type="FunFam" id="2.40.37.10:FF:000002">
    <property type="entry name" value="Alanine racemase"/>
    <property type="match status" value="1"/>
</dbReference>
<dbReference type="RefSeq" id="WP_068997789.1">
    <property type="nucleotide sequence ID" value="NZ_MDTQ01000001.1"/>
</dbReference>
<dbReference type="HAMAP" id="MF_01201">
    <property type="entry name" value="Ala_racemase"/>
    <property type="match status" value="1"/>
</dbReference>
<dbReference type="UniPathway" id="UPA00042">
    <property type="reaction ID" value="UER00497"/>
</dbReference>
<evidence type="ECO:0000313" key="12">
    <source>
        <dbReference type="Proteomes" id="UP000094291"/>
    </source>
</evidence>
<dbReference type="InterPro" id="IPR009006">
    <property type="entry name" value="Ala_racemase/Decarboxylase_C"/>
</dbReference>
<accession>A0A1E2V8Y4</accession>
<dbReference type="STRING" id="197479.BFW38_07250"/>
<dbReference type="Proteomes" id="UP000094291">
    <property type="component" value="Unassembled WGS sequence"/>
</dbReference>
<dbReference type="PRINTS" id="PR00992">
    <property type="entry name" value="ALARACEMASE"/>
</dbReference>
<dbReference type="GO" id="GO:0030632">
    <property type="term" value="P:D-alanine biosynthetic process"/>
    <property type="evidence" value="ECO:0007669"/>
    <property type="project" value="UniProtKB-UniRule"/>
</dbReference>
<dbReference type="FunFam" id="3.20.20.10:FF:000002">
    <property type="entry name" value="Alanine racemase"/>
    <property type="match status" value="1"/>
</dbReference>
<dbReference type="Pfam" id="PF00842">
    <property type="entry name" value="Ala_racemase_C"/>
    <property type="match status" value="1"/>
</dbReference>
<comment type="catalytic activity">
    <reaction evidence="1 7">
        <text>L-alanine = D-alanine</text>
        <dbReference type="Rhea" id="RHEA:20249"/>
        <dbReference type="ChEBI" id="CHEBI:57416"/>
        <dbReference type="ChEBI" id="CHEBI:57972"/>
        <dbReference type="EC" id="5.1.1.1"/>
    </reaction>
</comment>
<comment type="caution">
    <text evidence="11">The sequence shown here is derived from an EMBL/GenBank/DDBJ whole genome shotgun (WGS) entry which is preliminary data.</text>
</comment>
<evidence type="ECO:0000256" key="6">
    <source>
        <dbReference type="ARBA" id="ARBA00023235"/>
    </source>
</evidence>
<dbReference type="SUPFAM" id="SSF50621">
    <property type="entry name" value="Alanine racemase C-terminal domain-like"/>
    <property type="match status" value="1"/>
</dbReference>
<dbReference type="PANTHER" id="PTHR30511">
    <property type="entry name" value="ALANINE RACEMASE"/>
    <property type="match status" value="1"/>
</dbReference>
<proteinExistence type="inferred from homology"/>
<dbReference type="AlphaFoldDB" id="A0A1E2V8Y4"/>
<dbReference type="InterPro" id="IPR011079">
    <property type="entry name" value="Ala_racemase_C"/>
</dbReference>
<dbReference type="CDD" id="cd06827">
    <property type="entry name" value="PLPDE_III_AR_proteobact"/>
    <property type="match status" value="1"/>
</dbReference>
<dbReference type="Gene3D" id="2.40.37.10">
    <property type="entry name" value="Lyase, Ornithine Decarboxylase, Chain A, domain 1"/>
    <property type="match status" value="1"/>
</dbReference>
<dbReference type="GO" id="GO:0005829">
    <property type="term" value="C:cytosol"/>
    <property type="evidence" value="ECO:0007669"/>
    <property type="project" value="TreeGrafter"/>
</dbReference>
<sequence length="360" mass="39167">MSRPLYADINLQALQHNYHLAQQCAPNAKAIAIVKADAYGHGAVQVAQALVNDAPAFGVATIEEALTLREASIQTPILLLEGFFESSEIELLHEHQLWCSLHSEWQLQMLEACDQEGNLTLWLKVDSGMHRLGFCPDDALAQVIERLKGLKAVGQLGLMTHFARADEADNPYTSRQIELMKALAAQYQLPLCIANSPATMQFPEAQGDWVRPGIMLYGASPLPTGHPVGDQLQTVMTLRSKLISVRELPAGEPIGYGGRFVTPQTPTRIGVVAAGYGDGYPRHAVDGTPVLVNGQRVPLAGRVSMDMLTVDLSDQPNAQPGDDVVLWGEGLDINEVAAACDTISYTLMTGLLPRVPRRYR</sequence>
<comment type="similarity">
    <text evidence="3 7">Belongs to the alanine racemase family.</text>
</comment>
<feature type="active site" description="Proton acceptor; specific for D-alanine" evidence="7">
    <location>
        <position position="35"/>
    </location>
</feature>
<dbReference type="GO" id="GO:0030170">
    <property type="term" value="F:pyridoxal phosphate binding"/>
    <property type="evidence" value="ECO:0007669"/>
    <property type="project" value="UniProtKB-UniRule"/>
</dbReference>
<evidence type="ECO:0000256" key="8">
    <source>
        <dbReference type="PIRSR" id="PIRSR600821-50"/>
    </source>
</evidence>
<comment type="pathway">
    <text evidence="7">Amino-acid biosynthesis; D-alanine biosynthesis; D-alanine from L-alanine: step 1/1.</text>
</comment>
<dbReference type="OrthoDB" id="9813814at2"/>
<dbReference type="EMBL" id="MDTQ01000001">
    <property type="protein sequence ID" value="ODC03373.1"/>
    <property type="molecule type" value="Genomic_DNA"/>
</dbReference>
<dbReference type="InterPro" id="IPR000821">
    <property type="entry name" value="Ala_racemase"/>
</dbReference>
<keyword evidence="12" id="KW-1185">Reference proteome</keyword>
<evidence type="ECO:0000256" key="2">
    <source>
        <dbReference type="ARBA" id="ARBA00001933"/>
    </source>
</evidence>
<evidence type="ECO:0000256" key="1">
    <source>
        <dbReference type="ARBA" id="ARBA00000316"/>
    </source>
</evidence>
<evidence type="ECO:0000259" key="10">
    <source>
        <dbReference type="SMART" id="SM01005"/>
    </source>
</evidence>
<keyword evidence="6 7" id="KW-0413">Isomerase</keyword>
<dbReference type="PROSITE" id="PS00395">
    <property type="entry name" value="ALANINE_RACEMASE"/>
    <property type="match status" value="1"/>
</dbReference>
<evidence type="ECO:0000256" key="5">
    <source>
        <dbReference type="ARBA" id="ARBA00022898"/>
    </source>
</evidence>
<evidence type="ECO:0000256" key="9">
    <source>
        <dbReference type="PIRSR" id="PIRSR600821-52"/>
    </source>
</evidence>
<evidence type="ECO:0000313" key="11">
    <source>
        <dbReference type="EMBL" id="ODC03373.1"/>
    </source>
</evidence>
<dbReference type="EC" id="5.1.1.1" evidence="4 7"/>
<dbReference type="PANTHER" id="PTHR30511:SF0">
    <property type="entry name" value="ALANINE RACEMASE, CATABOLIC-RELATED"/>
    <property type="match status" value="1"/>
</dbReference>
<feature type="modified residue" description="N6-(pyridoxal phosphate)lysine" evidence="7 8">
    <location>
        <position position="35"/>
    </location>
</feature>
<protein>
    <recommendedName>
        <fullName evidence="4 7">Alanine racemase</fullName>
        <ecNumber evidence="4 7">5.1.1.1</ecNumber>
    </recommendedName>
</protein>
<comment type="function">
    <text evidence="7">Catalyzes the interconversion of L-alanine and D-alanine. May also act on other amino acids.</text>
</comment>
<feature type="active site" description="Proton acceptor; specific for L-alanine" evidence="7">
    <location>
        <position position="256"/>
    </location>
</feature>
<dbReference type="GO" id="GO:0008784">
    <property type="term" value="F:alanine racemase activity"/>
    <property type="evidence" value="ECO:0007669"/>
    <property type="project" value="UniProtKB-UniRule"/>
</dbReference>
<gene>
    <name evidence="11" type="ORF">BFW38_07250</name>
</gene>
<evidence type="ECO:0000256" key="3">
    <source>
        <dbReference type="ARBA" id="ARBA00007880"/>
    </source>
</evidence>
<dbReference type="SUPFAM" id="SSF51419">
    <property type="entry name" value="PLP-binding barrel"/>
    <property type="match status" value="1"/>
</dbReference>
<feature type="domain" description="Alanine racemase C-terminal" evidence="10">
    <location>
        <begin position="235"/>
        <end position="360"/>
    </location>
</feature>
<dbReference type="InterPro" id="IPR029066">
    <property type="entry name" value="PLP-binding_barrel"/>
</dbReference>
<organism evidence="11 12">
    <name type="scientific">Terasakiispira papahanaumokuakeensis</name>
    <dbReference type="NCBI Taxonomy" id="197479"/>
    <lineage>
        <taxon>Bacteria</taxon>
        <taxon>Pseudomonadati</taxon>
        <taxon>Pseudomonadota</taxon>
        <taxon>Gammaproteobacteria</taxon>
        <taxon>Oceanospirillales</taxon>
        <taxon>Terasakiispira</taxon>
    </lineage>
</organism>
<keyword evidence="5 7" id="KW-0663">Pyridoxal phosphate</keyword>
<dbReference type="SMART" id="SM01005">
    <property type="entry name" value="Ala_racemase_C"/>
    <property type="match status" value="1"/>
</dbReference>
<evidence type="ECO:0000256" key="4">
    <source>
        <dbReference type="ARBA" id="ARBA00013089"/>
    </source>
</evidence>
<evidence type="ECO:0000256" key="7">
    <source>
        <dbReference type="HAMAP-Rule" id="MF_01201"/>
    </source>
</evidence>
<dbReference type="InterPro" id="IPR020622">
    <property type="entry name" value="Ala_racemase_pyridoxalP-BS"/>
</dbReference>
<dbReference type="NCBIfam" id="TIGR00492">
    <property type="entry name" value="alr"/>
    <property type="match status" value="1"/>
</dbReference>
<dbReference type="Pfam" id="PF01168">
    <property type="entry name" value="Ala_racemase_N"/>
    <property type="match status" value="1"/>
</dbReference>
<comment type="cofactor">
    <cofactor evidence="2 7 8">
        <name>pyridoxal 5'-phosphate</name>
        <dbReference type="ChEBI" id="CHEBI:597326"/>
    </cofactor>
</comment>
<name>A0A1E2V8Y4_9GAMM</name>
<dbReference type="InterPro" id="IPR001608">
    <property type="entry name" value="Ala_racemase_N"/>
</dbReference>
<dbReference type="Gene3D" id="3.20.20.10">
    <property type="entry name" value="Alanine racemase"/>
    <property type="match status" value="1"/>
</dbReference>
<feature type="binding site" evidence="7 9">
    <location>
        <position position="131"/>
    </location>
    <ligand>
        <name>substrate</name>
    </ligand>
</feature>